<comment type="caution">
    <text evidence="3">The sequence shown here is derived from an EMBL/GenBank/DDBJ whole genome shotgun (WGS) entry which is preliminary data.</text>
</comment>
<dbReference type="AlphaFoldDB" id="A0A2T5MEX7"/>
<sequence>MFKSILTAVLMLSVTSVWAAAPAAAATGGGASAKTVEKLLEITHADNTAKLLQAQIQGSLAQQIQQLNLGAADKPIIDKYSKELNTTIMPELSWAKLKPDMVQAYSTTFTEEEVGDLIKFYTSKTGQSYLKKAPDLSKLTMGSTQARLRALVPKLQDISRRLEAELKANQKAKAAPAPKK</sequence>
<dbReference type="OrthoDB" id="490569at2"/>
<protein>
    <recommendedName>
        <fullName evidence="2">DUF2059 domain-containing protein</fullName>
    </recommendedName>
</protein>
<dbReference type="Proteomes" id="UP000244248">
    <property type="component" value="Unassembled WGS sequence"/>
</dbReference>
<reference evidence="3 4" key="1">
    <citation type="submission" date="2018-04" db="EMBL/GenBank/DDBJ databases">
        <title>Novel species isolated from glacier.</title>
        <authorList>
            <person name="Liu Q."/>
            <person name="Xin Y.-H."/>
        </authorList>
    </citation>
    <scope>NUCLEOTIDE SEQUENCE [LARGE SCALE GENOMIC DNA]</scope>
    <source>
        <strain evidence="3 4">GT1R17</strain>
    </source>
</reference>
<feature type="chain" id="PRO_5015457024" description="DUF2059 domain-containing protein" evidence="1">
    <location>
        <begin position="20"/>
        <end position="180"/>
    </location>
</feature>
<organism evidence="3 4">
    <name type="scientific">Stenotrophobium rhamnosiphilum</name>
    <dbReference type="NCBI Taxonomy" id="2029166"/>
    <lineage>
        <taxon>Bacteria</taxon>
        <taxon>Pseudomonadati</taxon>
        <taxon>Pseudomonadota</taxon>
        <taxon>Gammaproteobacteria</taxon>
        <taxon>Nevskiales</taxon>
        <taxon>Nevskiaceae</taxon>
        <taxon>Stenotrophobium</taxon>
    </lineage>
</organism>
<evidence type="ECO:0000313" key="4">
    <source>
        <dbReference type="Proteomes" id="UP000244248"/>
    </source>
</evidence>
<evidence type="ECO:0000259" key="2">
    <source>
        <dbReference type="Pfam" id="PF09832"/>
    </source>
</evidence>
<dbReference type="RefSeq" id="WP_107940711.1">
    <property type="nucleotide sequence ID" value="NZ_QANS01000004.1"/>
</dbReference>
<dbReference type="EMBL" id="QANS01000004">
    <property type="protein sequence ID" value="PTU31124.1"/>
    <property type="molecule type" value="Genomic_DNA"/>
</dbReference>
<keyword evidence="4" id="KW-1185">Reference proteome</keyword>
<evidence type="ECO:0000313" key="3">
    <source>
        <dbReference type="EMBL" id="PTU31124.1"/>
    </source>
</evidence>
<dbReference type="Pfam" id="PF09832">
    <property type="entry name" value="DUF2059"/>
    <property type="match status" value="1"/>
</dbReference>
<feature type="signal peptide" evidence="1">
    <location>
        <begin position="1"/>
        <end position="19"/>
    </location>
</feature>
<dbReference type="InterPro" id="IPR018637">
    <property type="entry name" value="DUF2059"/>
</dbReference>
<proteinExistence type="predicted"/>
<evidence type="ECO:0000256" key="1">
    <source>
        <dbReference type="SAM" id="SignalP"/>
    </source>
</evidence>
<name>A0A2T5MEX7_9GAMM</name>
<keyword evidence="1" id="KW-0732">Signal</keyword>
<accession>A0A2T5MEX7</accession>
<gene>
    <name evidence="3" type="ORF">CJD38_12605</name>
</gene>
<feature type="domain" description="DUF2059" evidence="2">
    <location>
        <begin position="96"/>
        <end position="153"/>
    </location>
</feature>